<comment type="subcellular location">
    <subcellularLocation>
        <location evidence="1">Mitochondrion</location>
    </subcellularLocation>
</comment>
<gene>
    <name evidence="7" type="ORF">QR685DRAFT_511149</name>
</gene>
<dbReference type="Pfam" id="PF10780">
    <property type="entry name" value="MRP_L53"/>
    <property type="match status" value="1"/>
</dbReference>
<reference evidence="7 8" key="1">
    <citation type="submission" date="2023-09" db="EMBL/GenBank/DDBJ databases">
        <title>Multi-omics analysis of a traditional fermented food reveals byproduct-associated fungal strains for waste-to-food upcycling.</title>
        <authorList>
            <consortium name="Lawrence Berkeley National Laboratory"/>
            <person name="Rekdal V.M."/>
            <person name="Villalobos-Escobedo J.M."/>
            <person name="Rodriguez-Valeron N."/>
            <person name="Garcia M.O."/>
            <person name="Vasquez D.P."/>
            <person name="Damayanti I."/>
            <person name="Sorensen P.M."/>
            <person name="Baidoo E.E."/>
            <person name="De Carvalho A.C."/>
            <person name="Riley R."/>
            <person name="Lipzen A."/>
            <person name="He G."/>
            <person name="Yan M."/>
            <person name="Haridas S."/>
            <person name="Daum C."/>
            <person name="Yoshinaga Y."/>
            <person name="Ng V."/>
            <person name="Grigoriev I.V."/>
            <person name="Munk R."/>
            <person name="Nuraida L."/>
            <person name="Wijaya C.H."/>
            <person name="Morales P.-C."/>
            <person name="Keasling J.D."/>
        </authorList>
    </citation>
    <scope>NUCLEOTIDE SEQUENCE [LARGE SCALE GENOMIC DNA]</scope>
    <source>
        <strain evidence="7 8">FGSC 2613</strain>
    </source>
</reference>
<sequence>MLTRFITDVSTRFNPFSAKAKAARLFLSFLPPNARSNGMNITTQLLPRNSTETPLLYVKFSMFSQCRFLSLATLSHTSDRRCSWLLQS</sequence>
<dbReference type="InterPro" id="IPR042776">
    <property type="entry name" value="Ribosomal_mL53_fung"/>
</dbReference>
<dbReference type="Proteomes" id="UP001451303">
    <property type="component" value="Unassembled WGS sequence"/>
</dbReference>
<accession>A0ABR3DQI9</accession>
<dbReference type="EMBL" id="JAVLET010000001">
    <property type="protein sequence ID" value="KAL0474904.1"/>
    <property type="molecule type" value="Genomic_DNA"/>
</dbReference>
<keyword evidence="8" id="KW-1185">Reference proteome</keyword>
<name>A0ABR3DQI9_NEUIN</name>
<keyword evidence="4" id="KW-0496">Mitochondrion</keyword>
<dbReference type="Gene3D" id="3.40.30.10">
    <property type="entry name" value="Glutaredoxin"/>
    <property type="match status" value="1"/>
</dbReference>
<evidence type="ECO:0000313" key="8">
    <source>
        <dbReference type="Proteomes" id="UP001451303"/>
    </source>
</evidence>
<comment type="similarity">
    <text evidence="2">Belongs to the mitochondrion-specific ribosomal protein mL53 family.</text>
</comment>
<proteinExistence type="inferred from homology"/>
<organism evidence="7 8">
    <name type="scientific">Neurospora intermedia</name>
    <dbReference type="NCBI Taxonomy" id="5142"/>
    <lineage>
        <taxon>Eukaryota</taxon>
        <taxon>Fungi</taxon>
        <taxon>Dikarya</taxon>
        <taxon>Ascomycota</taxon>
        <taxon>Pezizomycotina</taxon>
        <taxon>Sordariomycetes</taxon>
        <taxon>Sordariomycetidae</taxon>
        <taxon>Sordariales</taxon>
        <taxon>Sordariaceae</taxon>
        <taxon>Neurospora</taxon>
    </lineage>
</organism>
<comment type="caution">
    <text evidence="7">The sequence shown here is derived from an EMBL/GenBank/DDBJ whole genome shotgun (WGS) entry which is preliminary data.</text>
</comment>
<evidence type="ECO:0000256" key="5">
    <source>
        <dbReference type="ARBA" id="ARBA00023274"/>
    </source>
</evidence>
<protein>
    <recommendedName>
        <fullName evidence="6">Large ribosomal subunit protein mL53</fullName>
    </recommendedName>
</protein>
<evidence type="ECO:0000256" key="2">
    <source>
        <dbReference type="ARBA" id="ARBA00005557"/>
    </source>
</evidence>
<dbReference type="InterPro" id="IPR019716">
    <property type="entry name" value="Ribosomal_mL53"/>
</dbReference>
<evidence type="ECO:0000256" key="6">
    <source>
        <dbReference type="ARBA" id="ARBA00035180"/>
    </source>
</evidence>
<evidence type="ECO:0000256" key="3">
    <source>
        <dbReference type="ARBA" id="ARBA00022980"/>
    </source>
</evidence>
<dbReference type="PANTHER" id="PTHR28236">
    <property type="entry name" value="54S RIBOSOMAL PROTEIN L44, MITOCHONDRIAL"/>
    <property type="match status" value="1"/>
</dbReference>
<evidence type="ECO:0000256" key="1">
    <source>
        <dbReference type="ARBA" id="ARBA00004173"/>
    </source>
</evidence>
<evidence type="ECO:0000256" key="4">
    <source>
        <dbReference type="ARBA" id="ARBA00023128"/>
    </source>
</evidence>
<dbReference type="GO" id="GO:0005840">
    <property type="term" value="C:ribosome"/>
    <property type="evidence" value="ECO:0007669"/>
    <property type="project" value="UniProtKB-KW"/>
</dbReference>
<keyword evidence="5" id="KW-0687">Ribonucleoprotein</keyword>
<evidence type="ECO:0000313" key="7">
    <source>
        <dbReference type="EMBL" id="KAL0474904.1"/>
    </source>
</evidence>
<dbReference type="PANTHER" id="PTHR28236:SF1">
    <property type="entry name" value="LARGE RIBOSOMAL SUBUNIT PROTEIN ML53"/>
    <property type="match status" value="1"/>
</dbReference>
<keyword evidence="3 7" id="KW-0689">Ribosomal protein</keyword>